<keyword evidence="2" id="KW-1185">Reference proteome</keyword>
<evidence type="ECO:0000313" key="1">
    <source>
        <dbReference type="EMBL" id="WMW80682.1"/>
    </source>
</evidence>
<dbReference type="EMBL" id="CP133720">
    <property type="protein sequence ID" value="WMW80682.1"/>
    <property type="molecule type" value="Genomic_DNA"/>
</dbReference>
<name>A0ABY9RJY5_9BURK</name>
<accession>A0ABY9RJY5</accession>
<dbReference type="Pfam" id="PF08895">
    <property type="entry name" value="DUF1840"/>
    <property type="match status" value="1"/>
</dbReference>
<protein>
    <submittedName>
        <fullName evidence="1">DUF1840 domain-containing protein</fullName>
    </submittedName>
</protein>
<proteinExistence type="predicted"/>
<gene>
    <name evidence="1" type="ORF">RF679_00020</name>
</gene>
<organism evidence="1 2">
    <name type="scientific">Undibacterium cyanobacteriorum</name>
    <dbReference type="NCBI Taxonomy" id="3073561"/>
    <lineage>
        <taxon>Bacteria</taxon>
        <taxon>Pseudomonadati</taxon>
        <taxon>Pseudomonadota</taxon>
        <taxon>Betaproteobacteria</taxon>
        <taxon>Burkholderiales</taxon>
        <taxon>Oxalobacteraceae</taxon>
        <taxon>Undibacterium</taxon>
    </lineage>
</organism>
<evidence type="ECO:0000313" key="2">
    <source>
        <dbReference type="Proteomes" id="UP001181355"/>
    </source>
</evidence>
<reference evidence="1" key="1">
    <citation type="submission" date="2023-09" db="EMBL/GenBank/DDBJ databases">
        <title>Undibacterium sp. 20NA77.5 isolated from freshwater.</title>
        <authorList>
            <person name="Le V."/>
            <person name="Ko S.-R."/>
            <person name="Ahn C.-Y."/>
            <person name="Oh H.-M."/>
        </authorList>
    </citation>
    <scope>NUCLEOTIDE SEQUENCE</scope>
    <source>
        <strain evidence="1">20NA77.5</strain>
    </source>
</reference>
<dbReference type="InterPro" id="IPR014991">
    <property type="entry name" value="DUF1840"/>
</dbReference>
<dbReference type="RefSeq" id="WP_309482173.1">
    <property type="nucleotide sequence ID" value="NZ_CP133720.1"/>
</dbReference>
<dbReference type="Proteomes" id="UP001181355">
    <property type="component" value="Chromosome"/>
</dbReference>
<sequence>MLVTFQTSATGEITMYQSHIGPVLEKLGKHVEQGVITVGELDSFIQAFEKIMAEDRQQRATEVEIDDDELDEIDKKKKRDFVSLSARLFPLYEMLKVAQKKQKEVIWGV</sequence>